<name>A0A5Q3BV31_BACLI</name>
<reference evidence="5 6" key="1">
    <citation type="submission" date="2019-06" db="EMBL/GenBank/DDBJ databases">
        <title>Genome sequence analysis of &gt;100 Bacillus licheniformis strains suggests intrinsic resistance to this species.</title>
        <authorList>
            <person name="Wels M."/>
            <person name="Siezen R.J."/>
            <person name="Johansen E."/>
            <person name="Stuer-Lauridsen B."/>
            <person name="Bjerre K."/>
            <person name="Nielsen B.K.K."/>
        </authorList>
    </citation>
    <scope>NUCLEOTIDE SEQUENCE [LARGE SCALE GENOMIC DNA]</scope>
    <source>
        <strain evidence="5 6">BAC-16736</strain>
    </source>
</reference>
<evidence type="ECO:0000259" key="3">
    <source>
        <dbReference type="Pfam" id="PF13575"/>
    </source>
</evidence>
<dbReference type="PRINTS" id="PR01950">
    <property type="entry name" value="LANCSUPER"/>
</dbReference>
<dbReference type="EMBL" id="CP065647">
    <property type="protein sequence ID" value="QPR73550.1"/>
    <property type="molecule type" value="Genomic_DNA"/>
</dbReference>
<feature type="domain" description="Lantibiotic biosynthesis protein dehydration" evidence="3">
    <location>
        <begin position="204"/>
        <end position="577"/>
    </location>
</feature>
<dbReference type="GO" id="GO:0046872">
    <property type="term" value="F:metal ion binding"/>
    <property type="evidence" value="ECO:0007669"/>
    <property type="project" value="UniProtKB-KW"/>
</dbReference>
<dbReference type="InterPro" id="IPR007822">
    <property type="entry name" value="LANC-like"/>
</dbReference>
<dbReference type="Proteomes" id="UP000595038">
    <property type="component" value="Chromosome"/>
</dbReference>
<organism evidence="5 6">
    <name type="scientific">Bacillus licheniformis</name>
    <dbReference type="NCBI Taxonomy" id="1402"/>
    <lineage>
        <taxon>Bacteria</taxon>
        <taxon>Bacillati</taxon>
        <taxon>Bacillota</taxon>
        <taxon>Bacilli</taxon>
        <taxon>Bacillales</taxon>
        <taxon>Bacillaceae</taxon>
        <taxon>Bacillus</taxon>
    </lineage>
</organism>
<sequence>MVFFAKGMTRMSMKEFEIYLYKALYSNERGGQGQEHPSGFFPENGKTPSRPTDFHLSSVQHSPNEPVQLQGKMPEWAACLSEIMKYNPKAVSELKHPLPHMSFVTFFVPFLLFAQERMSKAFSEFEKQEGGLSGIIDAAGYQDGIMSELHQCLDKLATRTLITELNVAREDGRLKGASPEERYVYFVEQYISDPEIYREFFELYPVLGRLMAEKVLRVLEIHEEIIGRFLSDRSLIAKKFKIASPELVGFEGDLGDSHKNGQSVKVLVLNNGKLVYKPRSLSIDEHYRELLNWLNGRGMKYSLRAAEVLDRGNYGWQEFVKHEGCSSEEELERFYFRQGGHLAILYGLRSVDFHNENIIASGEHPILIDLETLFDNHVSIFAQNQNLHVTALELKHSVLSSMMLPVKFKHDEVLDFDLSGIGGKGGQQSKKAKGYAVLNYGEDRMSLKETSLTTEEKLNAPKLNGRPVSAVSYTDFIVEGFKNAYAIMMKHKEELAGPSGFLNLFKHDEVRHVFRPTHVYGKFLEASTHPDYLTAGDKREQLFDYMWMLAKQSEKANVFIPDEIVDLLLHDIPYFTFYAGGTSLLNSRGEESEGFYETSSIDLAKKKIQSFSEKDLNHQLRYISLSMATLIENVWDHAESGLGQKETVADLGKEVKHIADDLLQKAIYSERGEGPFWISNNAGDEKMVFLSPLPMGLYDGMAGLAIFFAQAGKVLNEQVYTDTARSMIEEIQKEESYWVQNGNSHSAFFGTGSFIYLYSYLGSLWEDDSLLERALNLIPRVLEQPNQTQNPDFIAGDSGLLTVLVNLYEIKQHPAVLDSIRQVLSRLNDRIGRLLDSIEQDAVSLTGFSHGLTGIAFSIAKAAKVIHDDSCKELVLKLVEEEDRYFQKDHLNWLDLRNDSHTLSPSYWCHGAPGILLGRAHIQAFIPELTTRTLKLQEALQSSLNLADCQNHSLCHGLIGNLNILLDIKRLNRELHVPDDIFCIYKTKNRGWKTGLHSDVESLGMFVGTAGIAYGLLRLLDESVPSVLTLDIPTGR</sequence>
<proteinExistence type="predicted"/>
<dbReference type="InterPro" id="IPR025410">
    <property type="entry name" value="Lant_dehyd"/>
</dbReference>
<dbReference type="SMART" id="SM01260">
    <property type="entry name" value="LANC_like"/>
    <property type="match status" value="1"/>
</dbReference>
<dbReference type="Proteomes" id="UP000435910">
    <property type="component" value="Unassembled WGS sequence"/>
</dbReference>
<dbReference type="Gene3D" id="1.50.10.10">
    <property type="match status" value="1"/>
</dbReference>
<dbReference type="AlphaFoldDB" id="A0A5Q3BV31"/>
<accession>A0A5Q3BV31</accession>
<evidence type="ECO:0000313" key="6">
    <source>
        <dbReference type="Proteomes" id="UP000435910"/>
    </source>
</evidence>
<reference evidence="4 7" key="2">
    <citation type="submission" date="2020-12" db="EMBL/GenBank/DDBJ databases">
        <title>FDA dAtabase for Regulatory Grade micrObial Sequences (FDA-ARGOS): Supporting development and validation of Infectious Disease Dx tests.</title>
        <authorList>
            <person name="Nelson B."/>
            <person name="Plummer A."/>
            <person name="Tallon L."/>
            <person name="Sadzewicz L."/>
            <person name="Zhao X."/>
            <person name="Boylan J."/>
            <person name="Ott S."/>
            <person name="Bowen H."/>
            <person name="Vavikolanu K."/>
            <person name="Mehta A."/>
            <person name="Aluvathingal J."/>
            <person name="Nadendla S."/>
            <person name="Myers T."/>
            <person name="Yan Y."/>
            <person name="Sichtig H."/>
        </authorList>
    </citation>
    <scope>NUCLEOTIDE SEQUENCE [LARGE SCALE GENOMIC DNA]</scope>
    <source>
        <strain evidence="4 7">FDAARGOS_923</strain>
    </source>
</reference>
<evidence type="ECO:0000313" key="5">
    <source>
        <dbReference type="EMBL" id="TWL27521.1"/>
    </source>
</evidence>
<evidence type="ECO:0000256" key="1">
    <source>
        <dbReference type="PIRSR" id="PIRSR607822-1"/>
    </source>
</evidence>
<protein>
    <submittedName>
        <fullName evidence="4">Type 2 lantipeptide synthetase LanM family protein</fullName>
    </submittedName>
</protein>
<dbReference type="InterPro" id="IPR012341">
    <property type="entry name" value="6hp_glycosidase-like_sf"/>
</dbReference>
<dbReference type="CDD" id="cd04792">
    <property type="entry name" value="LanM-like"/>
    <property type="match status" value="1"/>
</dbReference>
<evidence type="ECO:0000313" key="4">
    <source>
        <dbReference type="EMBL" id="QPR73550.1"/>
    </source>
</evidence>
<evidence type="ECO:0000256" key="2">
    <source>
        <dbReference type="SAM" id="MobiDB-lite"/>
    </source>
</evidence>
<keyword evidence="1" id="KW-0862">Zinc</keyword>
<dbReference type="RefSeq" id="WP_017474092.1">
    <property type="nucleotide sequence ID" value="NZ_BEXU01000002.1"/>
</dbReference>
<feature type="region of interest" description="Disordered" evidence="2">
    <location>
        <begin position="32"/>
        <end position="67"/>
    </location>
</feature>
<dbReference type="InterPro" id="IPR017146">
    <property type="entry name" value="Lanti_2_LanM"/>
</dbReference>
<keyword evidence="1" id="KW-0479">Metal-binding</keyword>
<feature type="compositionally biased region" description="Polar residues" evidence="2">
    <location>
        <begin position="46"/>
        <end position="67"/>
    </location>
</feature>
<feature type="binding site" evidence="1">
    <location>
        <position position="909"/>
    </location>
    <ligand>
        <name>Zn(2+)</name>
        <dbReference type="ChEBI" id="CHEBI:29105"/>
    </ligand>
</feature>
<dbReference type="SUPFAM" id="SSF158745">
    <property type="entry name" value="LanC-like"/>
    <property type="match status" value="1"/>
</dbReference>
<dbReference type="EMBL" id="NILC01000023">
    <property type="protein sequence ID" value="TWL27521.1"/>
    <property type="molecule type" value="Genomic_DNA"/>
</dbReference>
<feature type="binding site" evidence="1">
    <location>
        <position position="956"/>
    </location>
    <ligand>
        <name>Zn(2+)</name>
        <dbReference type="ChEBI" id="CHEBI:29105"/>
    </ligand>
</feature>
<dbReference type="GO" id="GO:0031179">
    <property type="term" value="P:peptide modification"/>
    <property type="evidence" value="ECO:0007669"/>
    <property type="project" value="InterPro"/>
</dbReference>
<dbReference type="PIRSF" id="PIRSF037228">
    <property type="entry name" value="Lant_mod_RumM"/>
    <property type="match status" value="1"/>
</dbReference>
<dbReference type="GO" id="GO:0005975">
    <property type="term" value="P:carbohydrate metabolic process"/>
    <property type="evidence" value="ECO:0007669"/>
    <property type="project" value="InterPro"/>
</dbReference>
<dbReference type="Pfam" id="PF13575">
    <property type="entry name" value="DUF4135"/>
    <property type="match status" value="1"/>
</dbReference>
<gene>
    <name evidence="5" type="ORF">CHCC16736_2842</name>
    <name evidence="4" type="ORF">I6G80_04595</name>
</gene>
<evidence type="ECO:0000313" key="7">
    <source>
        <dbReference type="Proteomes" id="UP000595038"/>
    </source>
</evidence>
<dbReference type="NCBIfam" id="TIGR03897">
    <property type="entry name" value="lanti_2_LanM"/>
    <property type="match status" value="1"/>
</dbReference>
<dbReference type="Pfam" id="PF05147">
    <property type="entry name" value="LANC_like"/>
    <property type="match status" value="1"/>
</dbReference>
<feature type="binding site" evidence="1">
    <location>
        <position position="955"/>
    </location>
    <ligand>
        <name>Zn(2+)</name>
        <dbReference type="ChEBI" id="CHEBI:29105"/>
    </ligand>
</feature>